<dbReference type="Pfam" id="PF07963">
    <property type="entry name" value="N_methyl"/>
    <property type="match status" value="1"/>
</dbReference>
<dbReference type="SUPFAM" id="SSF54523">
    <property type="entry name" value="Pili subunits"/>
    <property type="match status" value="1"/>
</dbReference>
<keyword evidence="2" id="KW-0472">Membrane</keyword>
<dbReference type="GO" id="GO:0015628">
    <property type="term" value="P:protein secretion by the type II secretion system"/>
    <property type="evidence" value="ECO:0007669"/>
    <property type="project" value="InterPro"/>
</dbReference>
<dbReference type="Proteomes" id="UP001143674">
    <property type="component" value="Unassembled WGS sequence"/>
</dbReference>
<dbReference type="RefSeq" id="WP_184849448.1">
    <property type="nucleotide sequence ID" value="NZ_JABZEH010000001.1"/>
</dbReference>
<dbReference type="InterPro" id="IPR012902">
    <property type="entry name" value="N_methyl_site"/>
</dbReference>
<proteinExistence type="predicted"/>
<dbReference type="EMBL" id="JAIVEX010000003">
    <property type="protein sequence ID" value="MDB0521475.1"/>
    <property type="molecule type" value="Genomic_DNA"/>
</dbReference>
<keyword evidence="1" id="KW-0488">Methylation</keyword>
<comment type="caution">
    <text evidence="3">The sequence shown here is derived from an EMBL/GenBank/DDBJ whole genome shotgun (WGS) entry which is preliminary data.</text>
</comment>
<keyword evidence="2" id="KW-1133">Transmembrane helix</keyword>
<evidence type="ECO:0000256" key="2">
    <source>
        <dbReference type="SAM" id="Phobius"/>
    </source>
</evidence>
<dbReference type="Gene3D" id="3.30.700.10">
    <property type="entry name" value="Glycoprotein, Type 4 Pilin"/>
    <property type="match status" value="1"/>
</dbReference>
<dbReference type="AlphaFoldDB" id="A0AAE3NG56"/>
<evidence type="ECO:0000313" key="4">
    <source>
        <dbReference type="Proteomes" id="UP001143674"/>
    </source>
</evidence>
<evidence type="ECO:0000256" key="1">
    <source>
        <dbReference type="ARBA" id="ARBA00022481"/>
    </source>
</evidence>
<dbReference type="InterPro" id="IPR045584">
    <property type="entry name" value="Pilin-like"/>
</dbReference>
<name>A0AAE3NG56_RALSL</name>
<accession>A0AAE3NG56</accession>
<sequence>MPSLPRAPRFHRASHGRGGGFTLIELVITLALVGILAMAIVPLSELAVQREKEQALRVALREMRTAIDAYKEASDSGSIEHEAGASGYPPSLAVLVEGVKNAKDPKGGLLLFLRRVPRDPFFTGEVSTVAADTWNQRAYGVPVDGGTGGDDVFDVTSKSDGVGLNGIPYKDW</sequence>
<gene>
    <name evidence="3" type="ORF">LBW55_07595</name>
</gene>
<keyword evidence="2" id="KW-0812">Transmembrane</keyword>
<organism evidence="3 4">
    <name type="scientific">Ralstonia solanacearum</name>
    <name type="common">Pseudomonas solanacearum</name>
    <dbReference type="NCBI Taxonomy" id="305"/>
    <lineage>
        <taxon>Bacteria</taxon>
        <taxon>Pseudomonadati</taxon>
        <taxon>Pseudomonadota</taxon>
        <taxon>Betaproteobacteria</taxon>
        <taxon>Burkholderiales</taxon>
        <taxon>Burkholderiaceae</taxon>
        <taxon>Ralstonia</taxon>
        <taxon>Ralstonia solanacearum species complex</taxon>
    </lineage>
</organism>
<evidence type="ECO:0000313" key="3">
    <source>
        <dbReference type="EMBL" id="MDB0521475.1"/>
    </source>
</evidence>
<reference evidence="3" key="1">
    <citation type="submission" date="2021-09" db="EMBL/GenBank/DDBJ databases">
        <title>Genomic analysis of Ralstonia spp.</title>
        <authorList>
            <person name="Aburjaile F."/>
            <person name="Ariute J.C."/>
            <person name="Pais A.K.L."/>
            <person name="Albuquerque G.M.R."/>
            <person name="Silva A.M.F."/>
            <person name="Brenig B."/>
            <person name="Azevedo V."/>
            <person name="Matiuzzi M."/>
            <person name="Ramos R."/>
            <person name="Goes-Neto A."/>
            <person name="Soares S."/>
            <person name="Iseppon A.M.B."/>
            <person name="Souza E."/>
            <person name="Gama M."/>
        </authorList>
    </citation>
    <scope>NUCLEOTIDE SEQUENCE</scope>
    <source>
        <strain evidence="3">B4</strain>
    </source>
</reference>
<dbReference type="PRINTS" id="PR00813">
    <property type="entry name" value="BCTERIALGSPG"/>
</dbReference>
<dbReference type="NCBIfam" id="TIGR02532">
    <property type="entry name" value="IV_pilin_GFxxxE"/>
    <property type="match status" value="1"/>
</dbReference>
<protein>
    <submittedName>
        <fullName evidence="3">Type II secretion system GspH family protein</fullName>
    </submittedName>
</protein>
<dbReference type="InterPro" id="IPR000983">
    <property type="entry name" value="Bac_GSPG_pilin"/>
</dbReference>
<dbReference type="GO" id="GO:0015627">
    <property type="term" value="C:type II protein secretion system complex"/>
    <property type="evidence" value="ECO:0007669"/>
    <property type="project" value="InterPro"/>
</dbReference>
<feature type="transmembrane region" description="Helical" evidence="2">
    <location>
        <begin position="21"/>
        <end position="43"/>
    </location>
</feature>
<dbReference type="PROSITE" id="PS00409">
    <property type="entry name" value="PROKAR_NTER_METHYL"/>
    <property type="match status" value="1"/>
</dbReference>